<evidence type="ECO:0000256" key="6">
    <source>
        <dbReference type="ARBA" id="ARBA00022692"/>
    </source>
</evidence>
<feature type="transmembrane region" description="Helical" evidence="10">
    <location>
        <begin position="157"/>
        <end position="176"/>
    </location>
</feature>
<comment type="pathway">
    <text evidence="2">Glycolipid biosynthesis; glycosylphosphatidylinositol-anchor biosynthesis.</text>
</comment>
<evidence type="ECO:0000313" key="12">
    <source>
        <dbReference type="Proteomes" id="UP000309133"/>
    </source>
</evidence>
<evidence type="ECO:0000256" key="8">
    <source>
        <dbReference type="ARBA" id="ARBA00022989"/>
    </source>
</evidence>
<keyword evidence="7" id="KW-0256">Endoplasmic reticulum</keyword>
<dbReference type="InterPro" id="IPR007315">
    <property type="entry name" value="PIG-V/Gpi18"/>
</dbReference>
<dbReference type="RefSeq" id="WP_136428840.1">
    <property type="nucleotide sequence ID" value="NZ_SSSM01000006.1"/>
</dbReference>
<evidence type="ECO:0000256" key="9">
    <source>
        <dbReference type="ARBA" id="ARBA00023136"/>
    </source>
</evidence>
<dbReference type="GO" id="GO:0004376">
    <property type="term" value="F:GPI mannosyltransferase activity"/>
    <property type="evidence" value="ECO:0007669"/>
    <property type="project" value="InterPro"/>
</dbReference>
<organism evidence="11 12">
    <name type="scientific">Naasia lichenicola</name>
    <dbReference type="NCBI Taxonomy" id="2565933"/>
    <lineage>
        <taxon>Bacteria</taxon>
        <taxon>Bacillati</taxon>
        <taxon>Actinomycetota</taxon>
        <taxon>Actinomycetes</taxon>
        <taxon>Micrococcales</taxon>
        <taxon>Microbacteriaceae</taxon>
        <taxon>Naasia</taxon>
    </lineage>
</organism>
<reference evidence="11 12" key="1">
    <citation type="submission" date="2019-04" db="EMBL/GenBank/DDBJ databases">
        <authorList>
            <person name="Jiang L."/>
        </authorList>
    </citation>
    <scope>NUCLEOTIDE SEQUENCE [LARGE SCALE GENOMIC DNA]</scope>
    <source>
        <strain evidence="11 12">YIM 131853</strain>
    </source>
</reference>
<protein>
    <recommendedName>
        <fullName evidence="13">Glycosyltransferase RgtA/B/C/D-like domain-containing protein</fullName>
    </recommendedName>
</protein>
<keyword evidence="5" id="KW-0808">Transferase</keyword>
<feature type="transmembrane region" description="Helical" evidence="10">
    <location>
        <begin position="207"/>
        <end position="231"/>
    </location>
</feature>
<comment type="caution">
    <text evidence="11">The sequence shown here is derived from an EMBL/GenBank/DDBJ whole genome shotgun (WGS) entry which is preliminary data.</text>
</comment>
<dbReference type="GO" id="GO:0006506">
    <property type="term" value="P:GPI anchor biosynthetic process"/>
    <property type="evidence" value="ECO:0007669"/>
    <property type="project" value="UniProtKB-UniPathway"/>
</dbReference>
<sequence length="416" mass="45980">MTIHEPATDLAPRRDPLHPVLHRVLHPAGWPPWLQVVAIFACARLITTAALLILGGTLTAQSRGGVDPEFFDYSAIWDGDWYRIISYYGYPAQLPVDLSGAVRQNPWAFMPVYPFLVRALVTITGLRWSVAAVGVSLAFGFGAALVIYRIMRLRLPHASALFSVLLFSIGPASFILQMAYAESMQLFLLALALLLLIQRRWAPLFPVVAVMALTRPTGLAFALALGCYWIVRYLRRRSDPFPRRTMLVTGGLVLYSLAMGLAWPAIAWAVTGSLHAYTDTELAWRSGWIGQDELQLFTPWFAAAAMWFANPGGPVVVVVVVALVAAFALSFALPSVRALAIELRLWLASYGLYLLAVFFPQTSLVRLLVPMFPFVGALAAPRSRAYRIGIVVLLQGLQLLWLSVTWGPIQAYWTTP</sequence>
<feature type="transmembrane region" description="Helical" evidence="10">
    <location>
        <begin position="183"/>
        <end position="201"/>
    </location>
</feature>
<keyword evidence="4" id="KW-0328">Glycosyltransferase</keyword>
<evidence type="ECO:0000256" key="5">
    <source>
        <dbReference type="ARBA" id="ARBA00022679"/>
    </source>
</evidence>
<feature type="transmembrane region" description="Helical" evidence="10">
    <location>
        <begin position="385"/>
        <end position="404"/>
    </location>
</feature>
<evidence type="ECO:0000256" key="7">
    <source>
        <dbReference type="ARBA" id="ARBA00022824"/>
    </source>
</evidence>
<dbReference type="GO" id="GO:0031501">
    <property type="term" value="C:mannosyltransferase complex"/>
    <property type="evidence" value="ECO:0007669"/>
    <property type="project" value="TreeGrafter"/>
</dbReference>
<feature type="transmembrane region" description="Helical" evidence="10">
    <location>
        <begin position="128"/>
        <end position="151"/>
    </location>
</feature>
<feature type="transmembrane region" description="Helical" evidence="10">
    <location>
        <begin position="252"/>
        <end position="270"/>
    </location>
</feature>
<evidence type="ECO:0000256" key="10">
    <source>
        <dbReference type="SAM" id="Phobius"/>
    </source>
</evidence>
<keyword evidence="12" id="KW-1185">Reference proteome</keyword>
<dbReference type="PANTHER" id="PTHR12468">
    <property type="entry name" value="GPI MANNOSYLTRANSFERASE 2"/>
    <property type="match status" value="1"/>
</dbReference>
<evidence type="ECO:0000256" key="4">
    <source>
        <dbReference type="ARBA" id="ARBA00022676"/>
    </source>
</evidence>
<evidence type="ECO:0008006" key="13">
    <source>
        <dbReference type="Google" id="ProtNLM"/>
    </source>
</evidence>
<feature type="transmembrane region" description="Helical" evidence="10">
    <location>
        <begin position="33"/>
        <end position="54"/>
    </location>
</feature>
<accession>A0A4S4FEB8</accession>
<dbReference type="GO" id="GO:0000009">
    <property type="term" value="F:alpha-1,6-mannosyltransferase activity"/>
    <property type="evidence" value="ECO:0007669"/>
    <property type="project" value="InterPro"/>
</dbReference>
<gene>
    <name evidence="11" type="ORF">E6C64_16770</name>
</gene>
<feature type="transmembrane region" description="Helical" evidence="10">
    <location>
        <begin position="345"/>
        <end position="365"/>
    </location>
</feature>
<keyword evidence="9 10" id="KW-0472">Membrane</keyword>
<feature type="transmembrane region" description="Helical" evidence="10">
    <location>
        <begin position="315"/>
        <end position="333"/>
    </location>
</feature>
<proteinExistence type="predicted"/>
<evidence type="ECO:0000313" key="11">
    <source>
        <dbReference type="EMBL" id="THG28480.1"/>
    </source>
</evidence>
<dbReference type="OrthoDB" id="151635at2"/>
<keyword evidence="6 10" id="KW-0812">Transmembrane</keyword>
<evidence type="ECO:0000256" key="3">
    <source>
        <dbReference type="ARBA" id="ARBA00022502"/>
    </source>
</evidence>
<name>A0A4S4FEB8_9MICO</name>
<dbReference type="PANTHER" id="PTHR12468:SF2">
    <property type="entry name" value="GPI MANNOSYLTRANSFERASE 2"/>
    <property type="match status" value="1"/>
</dbReference>
<keyword evidence="8 10" id="KW-1133">Transmembrane helix</keyword>
<keyword evidence="3" id="KW-0337">GPI-anchor biosynthesis</keyword>
<dbReference type="AlphaFoldDB" id="A0A4S4FEB8"/>
<dbReference type="UniPathway" id="UPA00196"/>
<comment type="subcellular location">
    <subcellularLocation>
        <location evidence="1">Endoplasmic reticulum membrane</location>
        <topology evidence="1">Multi-pass membrane protein</topology>
    </subcellularLocation>
</comment>
<evidence type="ECO:0000256" key="2">
    <source>
        <dbReference type="ARBA" id="ARBA00004687"/>
    </source>
</evidence>
<dbReference type="EMBL" id="SSSM01000006">
    <property type="protein sequence ID" value="THG28480.1"/>
    <property type="molecule type" value="Genomic_DNA"/>
</dbReference>
<evidence type="ECO:0000256" key="1">
    <source>
        <dbReference type="ARBA" id="ARBA00004477"/>
    </source>
</evidence>
<dbReference type="GO" id="GO:0016020">
    <property type="term" value="C:membrane"/>
    <property type="evidence" value="ECO:0007669"/>
    <property type="project" value="GOC"/>
</dbReference>
<dbReference type="Proteomes" id="UP000309133">
    <property type="component" value="Unassembled WGS sequence"/>
</dbReference>